<dbReference type="GO" id="GO:0003341">
    <property type="term" value="P:cilium movement"/>
    <property type="evidence" value="ECO:0007669"/>
    <property type="project" value="Ensembl"/>
</dbReference>
<feature type="transmembrane region" description="Helical" evidence="1">
    <location>
        <begin position="787"/>
        <end position="812"/>
    </location>
</feature>
<reference evidence="2" key="2">
    <citation type="submission" date="2025-09" db="UniProtKB">
        <authorList>
            <consortium name="Ensembl"/>
        </authorList>
    </citation>
    <scope>IDENTIFICATION</scope>
</reference>
<dbReference type="GO" id="GO:0060028">
    <property type="term" value="P:convergent extension involved in axis elongation"/>
    <property type="evidence" value="ECO:0007669"/>
    <property type="project" value="Ensembl"/>
</dbReference>
<proteinExistence type="predicted"/>
<dbReference type="GO" id="GO:0060027">
    <property type="term" value="P:convergent extension involved in gastrulation"/>
    <property type="evidence" value="ECO:0007669"/>
    <property type="project" value="Ensembl"/>
</dbReference>
<evidence type="ECO:0000313" key="2">
    <source>
        <dbReference type="Ensembl" id="ENSOSIP00000014877.1"/>
    </source>
</evidence>
<organism evidence="2 3">
    <name type="scientific">Oryzias sinensis</name>
    <name type="common">Chinese medaka</name>
    <dbReference type="NCBI Taxonomy" id="183150"/>
    <lineage>
        <taxon>Eukaryota</taxon>
        <taxon>Metazoa</taxon>
        <taxon>Chordata</taxon>
        <taxon>Craniata</taxon>
        <taxon>Vertebrata</taxon>
        <taxon>Euteleostomi</taxon>
        <taxon>Actinopterygii</taxon>
        <taxon>Neopterygii</taxon>
        <taxon>Teleostei</taxon>
        <taxon>Neoteleostei</taxon>
        <taxon>Acanthomorphata</taxon>
        <taxon>Ovalentaria</taxon>
        <taxon>Atherinomorphae</taxon>
        <taxon>Beloniformes</taxon>
        <taxon>Adrianichthyidae</taxon>
        <taxon>Oryziinae</taxon>
        <taxon>Oryzias</taxon>
    </lineage>
</organism>
<dbReference type="AlphaFoldDB" id="A0A8C7XK75"/>
<keyword evidence="1" id="KW-1133">Transmembrane helix</keyword>
<dbReference type="Proteomes" id="UP000694383">
    <property type="component" value="Unplaced"/>
</dbReference>
<protein>
    <submittedName>
        <fullName evidence="2">Transmembrane protein 67</fullName>
    </submittedName>
</protein>
<dbReference type="PANTHER" id="PTHR21274:SF2">
    <property type="entry name" value="MECKELIN"/>
    <property type="match status" value="1"/>
</dbReference>
<evidence type="ECO:0000256" key="1">
    <source>
        <dbReference type="SAM" id="Phobius"/>
    </source>
</evidence>
<reference evidence="2" key="1">
    <citation type="submission" date="2025-08" db="UniProtKB">
        <authorList>
            <consortium name="Ensembl"/>
        </authorList>
    </citation>
    <scope>IDENTIFICATION</scope>
</reference>
<evidence type="ECO:0000313" key="3">
    <source>
        <dbReference type="Proteomes" id="UP000694383"/>
    </source>
</evidence>
<name>A0A8C7XK75_9TELE</name>
<accession>A0A8C7XK75</accession>
<sequence>MNLFFYFKEFKSCLFLFFHKISDLFIYPHGVSKMFSPQKNILNFFLSWNALRHYVVQRIVGKKEDIFTMATGTLLVVDRQMFCFTLFFVIHTHLFHCQQFLIPFKDPSGCGVDEFFDISSLSCAKCGANQRQSSSGLSCICQTGYKTKHFSSNKVLFTCEQCPPDKPAVTKDGFGCIRCPSRLDDNGNCQCPSGNILVERDINGTFFDEASCEACIGDSPAFTAPNSNGDRCERCQATFSNTFCTCQSPNVQAGGLCFPPGSLSTNVNPSVSYAQLAFSIQSAWFVENLYSSAAACLVFSNLTACQALGNMCVMNMHSFTGLSTDACGLFNTISRSKAALSSVQDISYWRANLPWLYYGDEPGLAGQVLQNKPVPLSFSFRGTKKNTDIQLLAAVYNVRGDFLRWDPIGGNNLQLCPEQAFKQAAAFSFGTTYQETCLLSVAELLTTHPEPLFYDVFMDLGGGDNRKLLPMPTLVQNQQYNGQFINQGSMQNWYLSRRIFLVDTLSGREKTLSSLPKVIRVATSIKIRFQLVPRTQEGQIYPPLVSVSYTDVLIKEANSQTLPVTFSVEYEMDQSEARTKTDTALGVLGGLAALYSILKTVSWKRRIASPLIDMETMLKFLLFYAGDLANVFFAVTVGTGLYWLIFYKAQQFVSVLLPLPAQEEQFETYIGCAFALKAVQFLNKLILQVTVDVFLIDWERPRSKASRTVPATKETKQEPSPVSIWRTYFVANEWNELQTVRKISPTFQIMAVLFFLEVLGFSNLALRDPWSTLERSPAAYTPPYSLILRYGLAATLWICIGLLQVIFFTIFYEHFVEDKIRQFVDLCSVSNISVLLFSHRCFGYYIHGRSVHGHADTNMEEMNNNLKRERESLCGQRGLLSNTDIQTFQVSFTNRLRLQYDRIQDSLSRRNRPSRLIDASAANLSELQFKAYNTMNHFLASFIDHAHPEMDYIVKDKLTLERVIGMEFLEPIDKSIFYNDERHSFSDVLFYGNEATLLIFDTLFFCVVDLGSQNFVLAAVLTYLQQAMFRFIRNTLGRRNLVNKTLVDQRFLI</sequence>
<keyword evidence="1" id="KW-0812">Transmembrane</keyword>
<dbReference type="GO" id="GO:0036038">
    <property type="term" value="C:MKS complex"/>
    <property type="evidence" value="ECO:0007669"/>
    <property type="project" value="InterPro"/>
</dbReference>
<dbReference type="GO" id="GO:0060271">
    <property type="term" value="P:cilium assembly"/>
    <property type="evidence" value="ECO:0007669"/>
    <property type="project" value="Ensembl"/>
</dbReference>
<dbReference type="InterPro" id="IPR019170">
    <property type="entry name" value="Meckelin"/>
</dbReference>
<dbReference type="Ensembl" id="ENSOSIT00000015733.1">
    <property type="protein sequence ID" value="ENSOSIP00000014877.1"/>
    <property type="gene ID" value="ENSOSIG00000008344.1"/>
</dbReference>
<dbReference type="GeneTree" id="ENSGT00390000010606"/>
<dbReference type="PANTHER" id="PTHR21274">
    <property type="entry name" value="MECKELIN"/>
    <property type="match status" value="1"/>
</dbReference>
<feature type="transmembrane region" description="Helical" evidence="1">
    <location>
        <begin position="621"/>
        <end position="645"/>
    </location>
</feature>
<keyword evidence="1" id="KW-0472">Membrane</keyword>
<keyword evidence="3" id="KW-1185">Reference proteome</keyword>
<dbReference type="Pfam" id="PF09773">
    <property type="entry name" value="Meckelin"/>
    <property type="match status" value="1"/>
</dbReference>